<dbReference type="RefSeq" id="WP_157090293.1">
    <property type="nucleotide sequence ID" value="NZ_JBHSMX010000012.1"/>
</dbReference>
<gene>
    <name evidence="1" type="ORF">ACFPP7_08905</name>
</gene>
<evidence type="ECO:0000313" key="1">
    <source>
        <dbReference type="EMBL" id="MFC5521031.1"/>
    </source>
</evidence>
<dbReference type="Proteomes" id="UP001596084">
    <property type="component" value="Unassembled WGS sequence"/>
</dbReference>
<proteinExistence type="predicted"/>
<protein>
    <submittedName>
        <fullName evidence="1">Uncharacterized protein</fullName>
    </submittedName>
</protein>
<evidence type="ECO:0000313" key="2">
    <source>
        <dbReference type="Proteomes" id="UP001596084"/>
    </source>
</evidence>
<dbReference type="EMBL" id="JBHSMX010000012">
    <property type="protein sequence ID" value="MFC5521031.1"/>
    <property type="molecule type" value="Genomic_DNA"/>
</dbReference>
<keyword evidence="2" id="KW-1185">Reference proteome</keyword>
<sequence length="47" mass="5364">MNESTAESHDDGWPSFFQWFALVKTSTREVFLFAARIGAYTPKVAPR</sequence>
<reference evidence="2" key="1">
    <citation type="journal article" date="2019" name="Int. J. Syst. Evol. Microbiol.">
        <title>The Global Catalogue of Microorganisms (GCM) 10K type strain sequencing project: providing services to taxonomists for standard genome sequencing and annotation.</title>
        <authorList>
            <consortium name="The Broad Institute Genomics Platform"/>
            <consortium name="The Broad Institute Genome Sequencing Center for Infectious Disease"/>
            <person name="Wu L."/>
            <person name="Ma J."/>
        </authorList>
    </citation>
    <scope>NUCLEOTIDE SEQUENCE [LARGE SCALE GENOMIC DNA]</scope>
    <source>
        <strain evidence="2">CGMCC 4.7277</strain>
    </source>
</reference>
<organism evidence="1 2">
    <name type="scientific">Polaromonas jejuensis</name>
    <dbReference type="NCBI Taxonomy" id="457502"/>
    <lineage>
        <taxon>Bacteria</taxon>
        <taxon>Pseudomonadati</taxon>
        <taxon>Pseudomonadota</taxon>
        <taxon>Betaproteobacteria</taxon>
        <taxon>Burkholderiales</taxon>
        <taxon>Comamonadaceae</taxon>
        <taxon>Polaromonas</taxon>
    </lineage>
</organism>
<comment type="caution">
    <text evidence="1">The sequence shown here is derived from an EMBL/GenBank/DDBJ whole genome shotgun (WGS) entry which is preliminary data.</text>
</comment>
<name>A0ABW0Q836_9BURK</name>
<accession>A0ABW0Q836</accession>